<dbReference type="EMBL" id="BKZW01000001">
    <property type="protein sequence ID" value="GER86440.1"/>
    <property type="molecule type" value="Genomic_DNA"/>
</dbReference>
<name>A0A5J4KJD3_9CHLR</name>
<feature type="binding site" evidence="2">
    <location>
        <begin position="27"/>
        <end position="34"/>
    </location>
    <ligand>
        <name>substrate</name>
    </ligand>
</feature>
<dbReference type="Proteomes" id="UP000326912">
    <property type="component" value="Unassembled WGS sequence"/>
</dbReference>
<protein>
    <submittedName>
        <fullName evidence="3">Alpha-ribazole phosphatase</fullName>
    </submittedName>
</protein>
<feature type="active site" description="Proton donor/acceptor" evidence="1">
    <location>
        <position position="103"/>
    </location>
</feature>
<reference evidence="3 4" key="1">
    <citation type="submission" date="2019-10" db="EMBL/GenBank/DDBJ databases">
        <title>Dictyobacter vulcani sp. nov., within the class Ktedonobacteria, isolated from soil of volcanic Mt. Zao.</title>
        <authorList>
            <person name="Zheng Y."/>
            <person name="Wang C.M."/>
            <person name="Sakai Y."/>
            <person name="Abe K."/>
            <person name="Yokota A."/>
            <person name="Yabe S."/>
        </authorList>
    </citation>
    <scope>NUCLEOTIDE SEQUENCE [LARGE SCALE GENOMIC DNA]</scope>
    <source>
        <strain evidence="3 4">W12</strain>
    </source>
</reference>
<dbReference type="PANTHER" id="PTHR48100">
    <property type="entry name" value="BROAD-SPECIFICITY PHOSPHATASE YOR283W-RELATED"/>
    <property type="match status" value="1"/>
</dbReference>
<feature type="active site" description="Tele-phosphohistidine intermediate" evidence="1">
    <location>
        <position position="28"/>
    </location>
</feature>
<dbReference type="InterPro" id="IPR029033">
    <property type="entry name" value="His_PPase_superfam"/>
</dbReference>
<evidence type="ECO:0000313" key="3">
    <source>
        <dbReference type="EMBL" id="GER86440.1"/>
    </source>
</evidence>
<accession>A0A5J4KJD3</accession>
<sequence length="248" mass="27273">MTDRLPSASSDEPSGVETQLRRLWLVRHGVTTWNSERRFCGQSDPVLSSEGEKQAQAVGLELSQRVIAAVYTSNLQRAVQTAAIIGKYQQTAPSMRLSGAWSELFFGAWEGLTYTEIATRYPDQLDFFTNPMQASPVDGESLLVLIERVRTAFIQMVRDAVSFPAGDIVLVSHGGALRVLICLVLGMPFERQWQVKLDHCSLSAIDFVVGCEDVFSTTSLTLLNQPVGMSSACTYDMKKNEEGAAQDA</sequence>
<dbReference type="AlphaFoldDB" id="A0A5J4KJD3"/>
<evidence type="ECO:0000256" key="2">
    <source>
        <dbReference type="PIRSR" id="PIRSR613078-2"/>
    </source>
</evidence>
<organism evidence="3 4">
    <name type="scientific">Dictyobacter vulcani</name>
    <dbReference type="NCBI Taxonomy" id="2607529"/>
    <lineage>
        <taxon>Bacteria</taxon>
        <taxon>Bacillati</taxon>
        <taxon>Chloroflexota</taxon>
        <taxon>Ktedonobacteria</taxon>
        <taxon>Ktedonobacterales</taxon>
        <taxon>Dictyobacteraceae</taxon>
        <taxon>Dictyobacter</taxon>
    </lineage>
</organism>
<gene>
    <name evidence="3" type="ORF">KDW_06020</name>
</gene>
<proteinExistence type="predicted"/>
<dbReference type="Pfam" id="PF00300">
    <property type="entry name" value="His_Phos_1"/>
    <property type="match status" value="1"/>
</dbReference>
<feature type="binding site" evidence="2">
    <location>
        <position position="77"/>
    </location>
    <ligand>
        <name>substrate</name>
    </ligand>
</feature>
<dbReference type="GO" id="GO:0016791">
    <property type="term" value="F:phosphatase activity"/>
    <property type="evidence" value="ECO:0007669"/>
    <property type="project" value="TreeGrafter"/>
</dbReference>
<evidence type="ECO:0000256" key="1">
    <source>
        <dbReference type="PIRSR" id="PIRSR613078-1"/>
    </source>
</evidence>
<keyword evidence="4" id="KW-1185">Reference proteome</keyword>
<dbReference type="InterPro" id="IPR050275">
    <property type="entry name" value="PGM_Phosphatase"/>
</dbReference>
<comment type="caution">
    <text evidence="3">The sequence shown here is derived from an EMBL/GenBank/DDBJ whole genome shotgun (WGS) entry which is preliminary data.</text>
</comment>
<dbReference type="SUPFAM" id="SSF53254">
    <property type="entry name" value="Phosphoglycerate mutase-like"/>
    <property type="match status" value="1"/>
</dbReference>
<dbReference type="InterPro" id="IPR013078">
    <property type="entry name" value="His_Pase_superF_clade-1"/>
</dbReference>
<dbReference type="SMART" id="SM00855">
    <property type="entry name" value="PGAM"/>
    <property type="match status" value="1"/>
</dbReference>
<dbReference type="RefSeq" id="WP_151754572.1">
    <property type="nucleotide sequence ID" value="NZ_BKZW01000001.1"/>
</dbReference>
<evidence type="ECO:0000313" key="4">
    <source>
        <dbReference type="Proteomes" id="UP000326912"/>
    </source>
</evidence>
<dbReference type="Gene3D" id="3.40.50.1240">
    <property type="entry name" value="Phosphoglycerate mutase-like"/>
    <property type="match status" value="1"/>
</dbReference>
<dbReference type="CDD" id="cd07067">
    <property type="entry name" value="HP_PGM_like"/>
    <property type="match status" value="1"/>
</dbReference>